<feature type="signal peptide" evidence="1">
    <location>
        <begin position="1"/>
        <end position="31"/>
    </location>
</feature>
<dbReference type="Proteomes" id="UP000238196">
    <property type="component" value="Unassembled WGS sequence"/>
</dbReference>
<dbReference type="InterPro" id="IPR010727">
    <property type="entry name" value="DUF1302"/>
</dbReference>
<dbReference type="AlphaFoldDB" id="A0A2S5KRM6"/>
<comment type="caution">
    <text evidence="2">The sequence shown here is derived from an EMBL/GenBank/DDBJ whole genome shotgun (WGS) entry which is preliminary data.</text>
</comment>
<evidence type="ECO:0008006" key="4">
    <source>
        <dbReference type="Google" id="ProtNLM"/>
    </source>
</evidence>
<gene>
    <name evidence="2" type="ORF">C4K68_09935</name>
</gene>
<dbReference type="EMBL" id="PRLP01000032">
    <property type="protein sequence ID" value="PPC77511.1"/>
    <property type="molecule type" value="Genomic_DNA"/>
</dbReference>
<name>A0A2S5KRM6_9PROT</name>
<feature type="chain" id="PRO_5015608840" description="Alginate export domain-containing protein" evidence="1">
    <location>
        <begin position="32"/>
        <end position="422"/>
    </location>
</feature>
<organism evidence="2 3">
    <name type="scientific">Proteobacteria bacterium 228</name>
    <dbReference type="NCBI Taxonomy" id="2083153"/>
    <lineage>
        <taxon>Bacteria</taxon>
        <taxon>Pseudomonadati</taxon>
        <taxon>Pseudomonadota</taxon>
    </lineage>
</organism>
<evidence type="ECO:0000256" key="1">
    <source>
        <dbReference type="SAM" id="SignalP"/>
    </source>
</evidence>
<dbReference type="Pfam" id="PF06980">
    <property type="entry name" value="DUF1302"/>
    <property type="match status" value="1"/>
</dbReference>
<reference evidence="2 3" key="1">
    <citation type="submission" date="2018-02" db="EMBL/GenBank/DDBJ databases">
        <title>novel marine gammaproteobacteria from coastal saline agro ecosystem.</title>
        <authorList>
            <person name="Krishnan R."/>
            <person name="Ramesh Kumar N."/>
        </authorList>
    </citation>
    <scope>NUCLEOTIDE SEQUENCE [LARGE SCALE GENOMIC DNA]</scope>
    <source>
        <strain evidence="2 3">228</strain>
    </source>
</reference>
<protein>
    <recommendedName>
        <fullName evidence="4">Alginate export domain-containing protein</fullName>
    </recommendedName>
</protein>
<keyword evidence="1" id="KW-0732">Signal</keyword>
<evidence type="ECO:0000313" key="2">
    <source>
        <dbReference type="EMBL" id="PPC77511.1"/>
    </source>
</evidence>
<proteinExistence type="predicted"/>
<dbReference type="OrthoDB" id="9769143at2"/>
<accession>A0A2S5KRM6</accession>
<evidence type="ECO:0000313" key="3">
    <source>
        <dbReference type="Proteomes" id="UP000238196"/>
    </source>
</evidence>
<sequence length="422" mass="47633">MQYIFTLIPRTAASALLLATTLWLAVNAAQAAPLDWSGELSSRLDYRLPETERGWAQQKLKLKFSLGQQLDSGASWTAVGRGYIDPYYRQARFAGTDAHELSDDLWLHELYWRDGSDSWSWSLGKQQVTWGEADYFRVLDVVNPQDLSDYLLSYVEEFNQARHSLWMANIEWSGERWTQQWLWIPDFAATTLPADGSDFASAGIRAFQKLRDQADVREPGHALRDHSFGWRGSYSGDAIDVSLYGYYGWNPDPLLQLDSQGLHERYARRQVIGSSFSRAIDAWVVRGDAGLYLNEAVADSNGVQHRGNLAKALLALDYNGASYSLSLQALWGDGLSKPDWQSKQRMLSLYGEKRLHNDDLVLSNLAIVDLAGHSGLNEVQASYRLGGDVKVAVGSDLFWGDQALFSGYRNQNRVFIKGSYYW</sequence>